<accession>K1T9V9</accession>
<protein>
    <submittedName>
        <fullName evidence="1">Uncharacterized protein</fullName>
    </submittedName>
</protein>
<gene>
    <name evidence="1" type="ORF">OBE_05952</name>
</gene>
<evidence type="ECO:0000313" key="1">
    <source>
        <dbReference type="EMBL" id="EKC66418.1"/>
    </source>
</evidence>
<proteinExistence type="predicted"/>
<sequence length="55" mass="6369">KHKSRKDENKLIIVDYFTGDGKSPAADYFISDGHIDKWTYSPETSIKRVETDFMS</sequence>
<dbReference type="AlphaFoldDB" id="K1T9V9"/>
<reference evidence="1" key="1">
    <citation type="journal article" date="2013" name="Environ. Microbiol.">
        <title>Microbiota from the distal guts of lean and obese adolescents exhibit partial functional redundancy besides clear differences in community structure.</title>
        <authorList>
            <person name="Ferrer M."/>
            <person name="Ruiz A."/>
            <person name="Lanza F."/>
            <person name="Haange S.B."/>
            <person name="Oberbach A."/>
            <person name="Till H."/>
            <person name="Bargiela R."/>
            <person name="Campoy C."/>
            <person name="Segura M.T."/>
            <person name="Richter M."/>
            <person name="von Bergen M."/>
            <person name="Seifert J."/>
            <person name="Suarez A."/>
        </authorList>
    </citation>
    <scope>NUCLEOTIDE SEQUENCE</scope>
</reference>
<dbReference type="EMBL" id="AJWZ01004091">
    <property type="protein sequence ID" value="EKC66418.1"/>
    <property type="molecule type" value="Genomic_DNA"/>
</dbReference>
<feature type="non-terminal residue" evidence="1">
    <location>
        <position position="1"/>
    </location>
</feature>
<name>K1T9V9_9ZZZZ</name>
<comment type="caution">
    <text evidence="1">The sequence shown here is derived from an EMBL/GenBank/DDBJ whole genome shotgun (WGS) entry which is preliminary data.</text>
</comment>
<organism evidence="1">
    <name type="scientific">human gut metagenome</name>
    <dbReference type="NCBI Taxonomy" id="408170"/>
    <lineage>
        <taxon>unclassified sequences</taxon>
        <taxon>metagenomes</taxon>
        <taxon>organismal metagenomes</taxon>
    </lineage>
</organism>